<feature type="domain" description="DUF4585" evidence="2">
    <location>
        <begin position="605"/>
        <end position="661"/>
    </location>
</feature>
<dbReference type="RefSeq" id="XP_028277694.1">
    <property type="nucleotide sequence ID" value="XM_028421893.1"/>
</dbReference>
<feature type="region of interest" description="Disordered" evidence="1">
    <location>
        <begin position="430"/>
        <end position="463"/>
    </location>
</feature>
<reference evidence="4" key="1">
    <citation type="submission" date="2025-08" db="UniProtKB">
        <authorList>
            <consortium name="RefSeq"/>
        </authorList>
    </citation>
    <scope>IDENTIFICATION</scope>
</reference>
<evidence type="ECO:0000313" key="4">
    <source>
        <dbReference type="RefSeq" id="XP_028277694.1"/>
    </source>
</evidence>
<dbReference type="AlphaFoldDB" id="A0A6P7JL61"/>
<dbReference type="InterPro" id="IPR027838">
    <property type="entry name" value="DUF4585"/>
</dbReference>
<evidence type="ECO:0000256" key="1">
    <source>
        <dbReference type="SAM" id="MobiDB-lite"/>
    </source>
</evidence>
<dbReference type="Proteomes" id="UP000515145">
    <property type="component" value="Chromosome 14"/>
</dbReference>
<feature type="region of interest" description="Disordered" evidence="1">
    <location>
        <begin position="315"/>
        <end position="349"/>
    </location>
</feature>
<feature type="compositionally biased region" description="Polar residues" evidence="1">
    <location>
        <begin position="445"/>
        <end position="463"/>
    </location>
</feature>
<evidence type="ECO:0000313" key="3">
    <source>
        <dbReference type="Proteomes" id="UP000515145"/>
    </source>
</evidence>
<feature type="compositionally biased region" description="Polar residues" evidence="1">
    <location>
        <begin position="525"/>
        <end position="549"/>
    </location>
</feature>
<dbReference type="PANTHER" id="PTHR33775">
    <property type="entry name" value="CARDIAC-ENRICHED FHL2-INTERACTING PROTEIN-RELATED"/>
    <property type="match status" value="1"/>
</dbReference>
<dbReference type="GeneID" id="114446345"/>
<dbReference type="InParanoid" id="A0A6P7JL61"/>
<keyword evidence="3" id="KW-1185">Reference proteome</keyword>
<protein>
    <submittedName>
        <fullName evidence="4">Uncharacterized protein LOC114446345</fullName>
    </submittedName>
</protein>
<name>A0A6P7JL61_9TELE</name>
<sequence>MSSRITRGGREGREVFLSAHRCPEVDVLPQHHCESQIHPPSSGVSAEKISEFTCVGTNEADYLDISSTCCNEEEEEEDGGSISDWSEEDLSLHFSPSVILQSDEESDPESGFECVDVAMETQMKGQEGEGLKMVPKRQIQLRKKDTDNVTDQEILKDGPAERGVLSKDLSANELLCSTACHRPDVLLRQHSMPASFHTHSTTGNDGDNYRVYRGLVTGASQGLLVGGNSRRLQKSLSLDETKTKMASCIIKNILSKKMQVEQTGSKTPQLKNKPEPVLAPAAEQQGGKPGVFKAPVHVVRDMRSVVKNTYSLSFTPTTTTSATTTTAKPENNRPTGIKMISQEDSPPPTYQQAVGVKSHVAKSGNHVRQSCNWKPVDVFTCPIIQQRQGSQPIISRDEGDDITGSVMPPSILPTGSNLSKLSQSESPVTSIPSAVFIQPPPPPLQGTQPHLSAQEQSSISQMSPHSVAVSSQQILYPCFNTLHSHPGKVSYIHNPQNNIHSQLQHPAASLHLLKSSKENHKKSAGNYSDQHAQTTGHQKGLSSSVRPTSQELHMQQVQKQQQLQLQSFLWNVQGFCPTQVGGDFLVDITGSAAAPAALLSVPVPSQLMLDHKSGRCFYVDMPPQPQRKTLLDPETGQFIQVLLPAARSTSNTTVLPVHSSNPTPATMIPPPAVFQVGSTKPTVLTVLPCQTPVAVSSLYSPTYLPITVITSLKQPSDDITPTAL</sequence>
<dbReference type="InterPro" id="IPR052303">
    <property type="entry name" value="CEFIP"/>
</dbReference>
<evidence type="ECO:0000259" key="2">
    <source>
        <dbReference type="Pfam" id="PF15232"/>
    </source>
</evidence>
<gene>
    <name evidence="4" type="primary">LOC114446345</name>
</gene>
<proteinExistence type="predicted"/>
<dbReference type="OrthoDB" id="8943752at2759"/>
<dbReference type="PANTHER" id="PTHR33775:SF1">
    <property type="entry name" value="PROLINE-RICH BASIC PROTEIN 1"/>
    <property type="match status" value="1"/>
</dbReference>
<feature type="region of interest" description="Disordered" evidence="1">
    <location>
        <begin position="518"/>
        <end position="554"/>
    </location>
</feature>
<accession>A0A6P7JL61</accession>
<feature type="compositionally biased region" description="Low complexity" evidence="1">
    <location>
        <begin position="315"/>
        <end position="326"/>
    </location>
</feature>
<dbReference type="GO" id="GO:0005654">
    <property type="term" value="C:nucleoplasm"/>
    <property type="evidence" value="ECO:0007669"/>
    <property type="project" value="TreeGrafter"/>
</dbReference>
<dbReference type="Pfam" id="PF15232">
    <property type="entry name" value="DUF4585"/>
    <property type="match status" value="1"/>
</dbReference>
<organism evidence="3 4">
    <name type="scientific">Parambassis ranga</name>
    <name type="common">Indian glassy fish</name>
    <dbReference type="NCBI Taxonomy" id="210632"/>
    <lineage>
        <taxon>Eukaryota</taxon>
        <taxon>Metazoa</taxon>
        <taxon>Chordata</taxon>
        <taxon>Craniata</taxon>
        <taxon>Vertebrata</taxon>
        <taxon>Euteleostomi</taxon>
        <taxon>Actinopterygii</taxon>
        <taxon>Neopterygii</taxon>
        <taxon>Teleostei</taxon>
        <taxon>Neoteleostei</taxon>
        <taxon>Acanthomorphata</taxon>
        <taxon>Ovalentaria</taxon>
        <taxon>Ambassidae</taxon>
        <taxon>Parambassis</taxon>
    </lineage>
</organism>